<sequence>MSKDKKSSLSSLQKRSLSNLSKLSRDIDRIDETQKIEERPEHRKDFLAIEIILDTIENVKTLHQTCFVHVKSEYNGNVLDISEKILVIDGNVKMNWSFYIDIDTCSDKEMDNLVSKPIMFTVYQSQGEFDTELFAQMQLFDDIVASDTKSFDSAISVYEAFTGEVVEDKEYLKEKKKEKLKKVPRKR</sequence>
<accession>A0ABD2MK89</accession>
<comment type="caution">
    <text evidence="1">The sequence shown here is derived from an EMBL/GenBank/DDBJ whole genome shotgun (WGS) entry which is preliminary data.</text>
</comment>
<evidence type="ECO:0000313" key="2">
    <source>
        <dbReference type="Proteomes" id="UP001516400"/>
    </source>
</evidence>
<evidence type="ECO:0000313" key="1">
    <source>
        <dbReference type="EMBL" id="KAL3266775.1"/>
    </source>
</evidence>
<protein>
    <submittedName>
        <fullName evidence="1">Uncharacterized protein</fullName>
    </submittedName>
</protein>
<organism evidence="1 2">
    <name type="scientific">Cryptolaemus montrouzieri</name>
    <dbReference type="NCBI Taxonomy" id="559131"/>
    <lineage>
        <taxon>Eukaryota</taxon>
        <taxon>Metazoa</taxon>
        <taxon>Ecdysozoa</taxon>
        <taxon>Arthropoda</taxon>
        <taxon>Hexapoda</taxon>
        <taxon>Insecta</taxon>
        <taxon>Pterygota</taxon>
        <taxon>Neoptera</taxon>
        <taxon>Endopterygota</taxon>
        <taxon>Coleoptera</taxon>
        <taxon>Polyphaga</taxon>
        <taxon>Cucujiformia</taxon>
        <taxon>Coccinelloidea</taxon>
        <taxon>Coccinellidae</taxon>
        <taxon>Scymninae</taxon>
        <taxon>Scymnini</taxon>
        <taxon>Cryptolaemus</taxon>
    </lineage>
</organism>
<proteinExistence type="predicted"/>
<keyword evidence="2" id="KW-1185">Reference proteome</keyword>
<gene>
    <name evidence="1" type="ORF">HHI36_010933</name>
</gene>
<dbReference type="EMBL" id="JABFTP020000001">
    <property type="protein sequence ID" value="KAL3266775.1"/>
    <property type="molecule type" value="Genomic_DNA"/>
</dbReference>
<reference evidence="1 2" key="1">
    <citation type="journal article" date="2021" name="BMC Biol.">
        <title>Horizontally acquired antibacterial genes associated with adaptive radiation of ladybird beetles.</title>
        <authorList>
            <person name="Li H.S."/>
            <person name="Tang X.F."/>
            <person name="Huang Y.H."/>
            <person name="Xu Z.Y."/>
            <person name="Chen M.L."/>
            <person name="Du X.Y."/>
            <person name="Qiu B.Y."/>
            <person name="Chen P.T."/>
            <person name="Zhang W."/>
            <person name="Slipinski A."/>
            <person name="Escalona H.E."/>
            <person name="Waterhouse R.M."/>
            <person name="Zwick A."/>
            <person name="Pang H."/>
        </authorList>
    </citation>
    <scope>NUCLEOTIDE SEQUENCE [LARGE SCALE GENOMIC DNA]</scope>
    <source>
        <strain evidence="1">SYSU2018</strain>
    </source>
</reference>
<name>A0ABD2MK89_9CUCU</name>
<dbReference type="AlphaFoldDB" id="A0ABD2MK89"/>
<dbReference type="Proteomes" id="UP001516400">
    <property type="component" value="Unassembled WGS sequence"/>
</dbReference>